<reference evidence="8 9" key="1">
    <citation type="submission" date="2016-10" db="EMBL/GenBank/DDBJ databases">
        <authorList>
            <person name="de Groot N.N."/>
        </authorList>
    </citation>
    <scope>NUCLEOTIDE SEQUENCE [LARGE SCALE GENOMIC DNA]</scope>
    <source>
        <strain evidence="8 9">CGMCC 1.6291</strain>
    </source>
</reference>
<evidence type="ECO:0000259" key="6">
    <source>
        <dbReference type="Pfam" id="PF00899"/>
    </source>
</evidence>
<dbReference type="EMBL" id="FOEG01000014">
    <property type="protein sequence ID" value="SEP17889.1"/>
    <property type="molecule type" value="Genomic_DNA"/>
</dbReference>
<dbReference type="GO" id="GO:0046872">
    <property type="term" value="F:metal ion binding"/>
    <property type="evidence" value="ECO:0007669"/>
    <property type="project" value="UniProtKB-KW"/>
</dbReference>
<name>A0A1H8VR40_9GAMM</name>
<evidence type="ECO:0000256" key="2">
    <source>
        <dbReference type="ARBA" id="ARBA00022723"/>
    </source>
</evidence>
<evidence type="ECO:0000256" key="1">
    <source>
        <dbReference type="ARBA" id="ARBA00022670"/>
    </source>
</evidence>
<dbReference type="Pfam" id="PF00899">
    <property type="entry name" value="ThiF"/>
    <property type="match status" value="1"/>
</dbReference>
<proteinExistence type="predicted"/>
<dbReference type="SUPFAM" id="SSF102712">
    <property type="entry name" value="JAB1/MPN domain"/>
    <property type="match status" value="1"/>
</dbReference>
<dbReference type="SUPFAM" id="SSF69572">
    <property type="entry name" value="Activating enzymes of the ubiquitin-like proteins"/>
    <property type="match status" value="1"/>
</dbReference>
<evidence type="ECO:0000256" key="4">
    <source>
        <dbReference type="ARBA" id="ARBA00022833"/>
    </source>
</evidence>
<dbReference type="AlphaFoldDB" id="A0A1H8VR40"/>
<dbReference type="Gene3D" id="3.40.50.720">
    <property type="entry name" value="NAD(P)-binding Rossmann-like Domain"/>
    <property type="match status" value="1"/>
</dbReference>
<dbReference type="GO" id="GO:0008237">
    <property type="term" value="F:metallopeptidase activity"/>
    <property type="evidence" value="ECO:0007669"/>
    <property type="project" value="UniProtKB-KW"/>
</dbReference>
<evidence type="ECO:0000313" key="8">
    <source>
        <dbReference type="EMBL" id="SEP17889.1"/>
    </source>
</evidence>
<gene>
    <name evidence="8" type="ORF">SAMN04488052_11474</name>
</gene>
<dbReference type="Gene3D" id="3.40.140.10">
    <property type="entry name" value="Cytidine Deaminase, domain 2"/>
    <property type="match status" value="1"/>
</dbReference>
<evidence type="ECO:0000256" key="3">
    <source>
        <dbReference type="ARBA" id="ARBA00022801"/>
    </source>
</evidence>
<keyword evidence="4" id="KW-0862">Zinc</keyword>
<feature type="domain" description="JAB" evidence="7">
    <location>
        <begin position="450"/>
        <end position="549"/>
    </location>
</feature>
<accession>A0A1H8VR40</accession>
<sequence length="586" mass="63825">MLHNADELDLIGTVKADGQTLRVLPIQQVGELKGQHQPICLVAYSIPPERMQRLQFAPETLGSLADMLAERGIDLFTDLRRRFSDWLDQGEQALWPLLSRFAIIVEMPIIAPDGSQQNGSDLRAFITDRPAGKIAVALGIALPQEHSDEGSQVGYLKAVREQPEDTEAIRTIPAQSAEVHYEFDRLLATQLSSRDNVDAREVVMVGAGAIGSHVAECLGREGRFSWTIMDDDRLLPHNIARHTGRDADVTRGKADLVAELVSEVIHESPPIARSLAANVMDCDDSRDKIDQALERAELIIDATASVVAARYLSDHSSTARRASVFFNPSGEAAVLIAESADRSLTLRDLEAQYFGFVAREDRLAGHLSDGEGTYAYTGACRAITNLIPESRVMALSGLVAGGLGTAVDHDEGIIRIWSMSQYGAVDICESQPAQVERFRAGDWTVSVDQGLIERIQALRHHHLPEETGGVLTGVVDIPAKHIHVVDAAPAPADSARSTTGFVRGTSGVQEYLGRISEQTLGQVRYIGEWHSHPPHAPTHPSATDLAQIDWFAALFDMDDLPALMLIAGEHDVRLVFANLEGEVIGQ</sequence>
<feature type="domain" description="THIF-type NAD/FAD binding fold" evidence="6">
    <location>
        <begin position="194"/>
        <end position="315"/>
    </location>
</feature>
<keyword evidence="1" id="KW-0645">Protease</keyword>
<keyword evidence="9" id="KW-1185">Reference proteome</keyword>
<dbReference type="InterPro" id="IPR000594">
    <property type="entry name" value="ThiF_NAD_FAD-bd"/>
</dbReference>
<keyword evidence="3" id="KW-0378">Hydrolase</keyword>
<evidence type="ECO:0000256" key="5">
    <source>
        <dbReference type="ARBA" id="ARBA00023049"/>
    </source>
</evidence>
<dbReference type="RefSeq" id="WP_171909990.1">
    <property type="nucleotide sequence ID" value="NZ_FOEG01000014.1"/>
</dbReference>
<dbReference type="STRING" id="406100.SAMN04488052_11474"/>
<dbReference type="Proteomes" id="UP000199657">
    <property type="component" value="Unassembled WGS sequence"/>
</dbReference>
<keyword evidence="5" id="KW-0482">Metalloprotease</keyword>
<dbReference type="InterPro" id="IPR028090">
    <property type="entry name" value="JAB_dom_prok"/>
</dbReference>
<dbReference type="Pfam" id="PF14464">
    <property type="entry name" value="Prok-JAB"/>
    <property type="match status" value="1"/>
</dbReference>
<dbReference type="GO" id="GO:0008641">
    <property type="term" value="F:ubiquitin-like modifier activating enzyme activity"/>
    <property type="evidence" value="ECO:0007669"/>
    <property type="project" value="InterPro"/>
</dbReference>
<organism evidence="8 9">
    <name type="scientific">Aquisalimonas asiatica</name>
    <dbReference type="NCBI Taxonomy" id="406100"/>
    <lineage>
        <taxon>Bacteria</taxon>
        <taxon>Pseudomonadati</taxon>
        <taxon>Pseudomonadota</taxon>
        <taxon>Gammaproteobacteria</taxon>
        <taxon>Chromatiales</taxon>
        <taxon>Ectothiorhodospiraceae</taxon>
        <taxon>Aquisalimonas</taxon>
    </lineage>
</organism>
<dbReference type="InterPro" id="IPR035985">
    <property type="entry name" value="Ubiquitin-activating_enz"/>
</dbReference>
<protein>
    <submittedName>
        <fullName evidence="8">Integrative and conjugative element protein, VC0181 family</fullName>
    </submittedName>
</protein>
<dbReference type="GO" id="GO:0006508">
    <property type="term" value="P:proteolysis"/>
    <property type="evidence" value="ECO:0007669"/>
    <property type="project" value="UniProtKB-KW"/>
</dbReference>
<evidence type="ECO:0000313" key="9">
    <source>
        <dbReference type="Proteomes" id="UP000199657"/>
    </source>
</evidence>
<keyword evidence="2" id="KW-0479">Metal-binding</keyword>
<evidence type="ECO:0000259" key="7">
    <source>
        <dbReference type="Pfam" id="PF14464"/>
    </source>
</evidence>